<keyword evidence="2" id="KW-0255">Endonuclease</keyword>
<keyword evidence="3" id="KW-1185">Reference proteome</keyword>
<evidence type="ECO:0000313" key="2">
    <source>
        <dbReference type="EMBL" id="NYJ00500.1"/>
    </source>
</evidence>
<reference evidence="2 3" key="1">
    <citation type="submission" date="2020-07" db="EMBL/GenBank/DDBJ databases">
        <title>Sequencing the genomes of 1000 actinobacteria strains.</title>
        <authorList>
            <person name="Klenk H.-P."/>
        </authorList>
    </citation>
    <scope>NUCLEOTIDE SEQUENCE [LARGE SCALE GENOMIC DNA]</scope>
    <source>
        <strain evidence="2 3">DSM 103833</strain>
    </source>
</reference>
<comment type="caution">
    <text evidence="2">The sequence shown here is derived from an EMBL/GenBank/DDBJ whole genome shotgun (WGS) entry which is preliminary data.</text>
</comment>
<keyword evidence="2" id="KW-0378">Hydrolase</keyword>
<gene>
    <name evidence="2" type="ORF">HNR19_001198</name>
</gene>
<sequence length="286" mass="32048">MLGNLGKLRPALLAPVLAPPIAPLIALGLALTLVSATQPTGASAAEERERVRGFGARVMSFNILSSAMASGGLDRAHRVADQVQQTRRNVIAFQEVAGDQLRVLRDRLPRYRFFPGRTLGPYSSAIQVAWHTGDFRVKNQGAIYRPFLGKERAIPWVKLEHRGTDRTFFVVAIHNAPGGHEVERDISTAREVDLVRQLERHKGRPVLVLGDMNERDEFCRTMARETDQISMGGTKRRPCPVPHHGGPDWMLGSWNGTDYSRYRKVYNHISDHPMLLGKVWFNTDGR</sequence>
<dbReference type="Pfam" id="PF03372">
    <property type="entry name" value="Exo_endo_phos"/>
    <property type="match status" value="1"/>
</dbReference>
<dbReference type="InterPro" id="IPR005135">
    <property type="entry name" value="Endo/exonuclease/phosphatase"/>
</dbReference>
<feature type="domain" description="Endonuclease/exonuclease/phosphatase" evidence="1">
    <location>
        <begin position="59"/>
        <end position="214"/>
    </location>
</feature>
<dbReference type="GO" id="GO:0004527">
    <property type="term" value="F:exonuclease activity"/>
    <property type="evidence" value="ECO:0007669"/>
    <property type="project" value="UniProtKB-KW"/>
</dbReference>
<accession>A0A853BX53</accession>
<organism evidence="2 3">
    <name type="scientific">Nocardioides thalensis</name>
    <dbReference type="NCBI Taxonomy" id="1914755"/>
    <lineage>
        <taxon>Bacteria</taxon>
        <taxon>Bacillati</taxon>
        <taxon>Actinomycetota</taxon>
        <taxon>Actinomycetes</taxon>
        <taxon>Propionibacteriales</taxon>
        <taxon>Nocardioidaceae</taxon>
        <taxon>Nocardioides</taxon>
    </lineage>
</organism>
<dbReference type="SUPFAM" id="SSF56219">
    <property type="entry name" value="DNase I-like"/>
    <property type="match status" value="1"/>
</dbReference>
<name>A0A853BX53_9ACTN</name>
<dbReference type="RefSeq" id="WP_179667082.1">
    <property type="nucleotide sequence ID" value="NZ_JACCFP010000001.1"/>
</dbReference>
<dbReference type="AlphaFoldDB" id="A0A853BX53"/>
<dbReference type="GO" id="GO:0004519">
    <property type="term" value="F:endonuclease activity"/>
    <property type="evidence" value="ECO:0007669"/>
    <property type="project" value="UniProtKB-KW"/>
</dbReference>
<evidence type="ECO:0000259" key="1">
    <source>
        <dbReference type="Pfam" id="PF03372"/>
    </source>
</evidence>
<dbReference type="Proteomes" id="UP000530424">
    <property type="component" value="Unassembled WGS sequence"/>
</dbReference>
<proteinExistence type="predicted"/>
<protein>
    <submittedName>
        <fullName evidence="2">Endonuclease/exonuclease/phosphatase family metal-dependent hydrolase</fullName>
    </submittedName>
</protein>
<dbReference type="InterPro" id="IPR036691">
    <property type="entry name" value="Endo/exonu/phosph_ase_sf"/>
</dbReference>
<evidence type="ECO:0000313" key="3">
    <source>
        <dbReference type="Proteomes" id="UP000530424"/>
    </source>
</evidence>
<keyword evidence="2" id="KW-0540">Nuclease</keyword>
<dbReference type="EMBL" id="JACCFP010000001">
    <property type="protein sequence ID" value="NYJ00500.1"/>
    <property type="molecule type" value="Genomic_DNA"/>
</dbReference>
<keyword evidence="2" id="KW-0269">Exonuclease</keyword>
<dbReference type="Gene3D" id="3.60.10.10">
    <property type="entry name" value="Endonuclease/exonuclease/phosphatase"/>
    <property type="match status" value="1"/>
</dbReference>